<feature type="non-terminal residue" evidence="2">
    <location>
        <position position="1"/>
    </location>
</feature>
<accession>A0A058YZ24</accession>
<dbReference type="Proteomes" id="UP000030693">
    <property type="component" value="Unassembled WGS sequence"/>
</dbReference>
<evidence type="ECO:0000313" key="2">
    <source>
        <dbReference type="EMBL" id="KCV67255.1"/>
    </source>
</evidence>
<sequence length="83" mass="8591">GNPAGRLASVISALRKPDTATGGPGDTKGKTFDGRSFTVPVTRDFLETIGRFPVSQGGGWGRAPDVFEIALFSVTGLLSHASD</sequence>
<protein>
    <submittedName>
        <fullName evidence="2">Uncharacterized protein</fullName>
    </submittedName>
</protein>
<gene>
    <name evidence="2" type="ORF">H696_06323</name>
</gene>
<dbReference type="GeneID" id="20531048"/>
<name>A0A058YZ24_FONAL</name>
<proteinExistence type="predicted"/>
<reference evidence="2" key="1">
    <citation type="submission" date="2013-04" db="EMBL/GenBank/DDBJ databases">
        <title>The Genome Sequence of Fonticula alba ATCC 38817.</title>
        <authorList>
            <consortium name="The Broad Institute Genomics Platform"/>
            <person name="Russ C."/>
            <person name="Cuomo C."/>
            <person name="Burger G."/>
            <person name="Gray M.W."/>
            <person name="Holland P.W.H."/>
            <person name="King N."/>
            <person name="Lang F.B.F."/>
            <person name="Roger A.J."/>
            <person name="Ruiz-Trillo I."/>
            <person name="Brown M."/>
            <person name="Walker B."/>
            <person name="Young S."/>
            <person name="Zeng Q."/>
            <person name="Gargeya S."/>
            <person name="Fitzgerald M."/>
            <person name="Haas B."/>
            <person name="Abouelleil A."/>
            <person name="Allen A.W."/>
            <person name="Alvarado L."/>
            <person name="Arachchi H.M."/>
            <person name="Berlin A.M."/>
            <person name="Chapman S.B."/>
            <person name="Gainer-Dewar J."/>
            <person name="Goldberg J."/>
            <person name="Griggs A."/>
            <person name="Gujja S."/>
            <person name="Hansen M."/>
            <person name="Howarth C."/>
            <person name="Imamovic A."/>
            <person name="Ireland A."/>
            <person name="Larimer J."/>
            <person name="McCowan C."/>
            <person name="Murphy C."/>
            <person name="Pearson M."/>
            <person name="Poon T.W."/>
            <person name="Priest M."/>
            <person name="Roberts A."/>
            <person name="Saif S."/>
            <person name="Shea T."/>
            <person name="Sisk P."/>
            <person name="Sykes S."/>
            <person name="Wortman J."/>
            <person name="Nusbaum C."/>
            <person name="Birren B."/>
        </authorList>
    </citation>
    <scope>NUCLEOTIDE SEQUENCE [LARGE SCALE GENOMIC DNA]</scope>
    <source>
        <strain evidence="2">ATCC 38817</strain>
    </source>
</reference>
<organism evidence="2">
    <name type="scientific">Fonticula alba</name>
    <name type="common">Slime mold</name>
    <dbReference type="NCBI Taxonomy" id="691883"/>
    <lineage>
        <taxon>Eukaryota</taxon>
        <taxon>Rotosphaerida</taxon>
        <taxon>Fonticulaceae</taxon>
        <taxon>Fonticula</taxon>
    </lineage>
</organism>
<evidence type="ECO:0000256" key="1">
    <source>
        <dbReference type="SAM" id="MobiDB-lite"/>
    </source>
</evidence>
<keyword evidence="3" id="KW-1185">Reference proteome</keyword>
<dbReference type="RefSeq" id="XP_009498340.1">
    <property type="nucleotide sequence ID" value="XM_009500065.1"/>
</dbReference>
<dbReference type="EMBL" id="KB932270">
    <property type="protein sequence ID" value="KCV67255.1"/>
    <property type="molecule type" value="Genomic_DNA"/>
</dbReference>
<feature type="region of interest" description="Disordered" evidence="1">
    <location>
        <begin position="13"/>
        <end position="34"/>
    </location>
</feature>
<dbReference type="AlphaFoldDB" id="A0A058YZ24"/>
<evidence type="ECO:0000313" key="3">
    <source>
        <dbReference type="Proteomes" id="UP000030693"/>
    </source>
</evidence>